<accession>A0A9P6DVW8</accession>
<feature type="region of interest" description="Disordered" evidence="2">
    <location>
        <begin position="1"/>
        <end position="25"/>
    </location>
</feature>
<evidence type="ECO:0008006" key="5">
    <source>
        <dbReference type="Google" id="ProtNLM"/>
    </source>
</evidence>
<feature type="region of interest" description="Disordered" evidence="2">
    <location>
        <begin position="264"/>
        <end position="290"/>
    </location>
</feature>
<protein>
    <recommendedName>
        <fullName evidence="5">Ankyrin</fullName>
    </recommendedName>
</protein>
<comment type="caution">
    <text evidence="3">The sequence shown here is derived from an EMBL/GenBank/DDBJ whole genome shotgun (WGS) entry which is preliminary data.</text>
</comment>
<sequence>MPVTSLFETLDSPSRRHRQPKPGRPMSEVISQAIGRIYDGNWVPRHYLRLFGPSRDFPSILMGRLDELPVELIYRLHLEALNPCLPLVSRSLLAVLKAAPHSLRAQYLMACYPFHKVYSRNNGLALTIQSSLSHAMCDTMVIRAIHRLHALEPLRGGEIIELNIQLPKRLFRDLGPSLERQSRVIDTLRQLQSHRTIYRPNINSHRGYPLTMACRQGAVELMKVLLEMGADPGKQGALAVKVAIRLRNLAHVRMLVERTEAVCPRDGSNASSGAVGNLAGPSPSGNHDPRCLSCRKRRKLEDRVIITPELVREAVKVDARDIVDYFVHVKGCSPTLRTLEQLVRGSSRPDNS</sequence>
<dbReference type="Gene3D" id="1.25.40.20">
    <property type="entry name" value="Ankyrin repeat-containing domain"/>
    <property type="match status" value="1"/>
</dbReference>
<evidence type="ECO:0000256" key="1">
    <source>
        <dbReference type="PROSITE-ProRule" id="PRU00023"/>
    </source>
</evidence>
<name>A0A9P6DVW8_9AGAM</name>
<keyword evidence="4" id="KW-1185">Reference proteome</keyword>
<dbReference type="PROSITE" id="PS50088">
    <property type="entry name" value="ANK_REPEAT"/>
    <property type="match status" value="1"/>
</dbReference>
<organism evidence="3 4">
    <name type="scientific">Hydnum rufescens UP504</name>
    <dbReference type="NCBI Taxonomy" id="1448309"/>
    <lineage>
        <taxon>Eukaryota</taxon>
        <taxon>Fungi</taxon>
        <taxon>Dikarya</taxon>
        <taxon>Basidiomycota</taxon>
        <taxon>Agaricomycotina</taxon>
        <taxon>Agaricomycetes</taxon>
        <taxon>Cantharellales</taxon>
        <taxon>Hydnaceae</taxon>
        <taxon>Hydnum</taxon>
    </lineage>
</organism>
<evidence type="ECO:0000256" key="2">
    <source>
        <dbReference type="SAM" id="MobiDB-lite"/>
    </source>
</evidence>
<dbReference type="EMBL" id="MU128977">
    <property type="protein sequence ID" value="KAF9513114.1"/>
    <property type="molecule type" value="Genomic_DNA"/>
</dbReference>
<evidence type="ECO:0000313" key="4">
    <source>
        <dbReference type="Proteomes" id="UP000886523"/>
    </source>
</evidence>
<dbReference type="Pfam" id="PF13606">
    <property type="entry name" value="Ank_3"/>
    <property type="match status" value="1"/>
</dbReference>
<dbReference type="SUPFAM" id="SSF48403">
    <property type="entry name" value="Ankyrin repeat"/>
    <property type="match status" value="1"/>
</dbReference>
<feature type="repeat" description="ANK" evidence="1">
    <location>
        <begin position="205"/>
        <end position="237"/>
    </location>
</feature>
<keyword evidence="1" id="KW-0040">ANK repeat</keyword>
<dbReference type="InterPro" id="IPR002110">
    <property type="entry name" value="Ankyrin_rpt"/>
</dbReference>
<evidence type="ECO:0000313" key="3">
    <source>
        <dbReference type="EMBL" id="KAF9513114.1"/>
    </source>
</evidence>
<reference evidence="3" key="1">
    <citation type="journal article" date="2020" name="Nat. Commun.">
        <title>Large-scale genome sequencing of mycorrhizal fungi provides insights into the early evolution of symbiotic traits.</title>
        <authorList>
            <person name="Miyauchi S."/>
            <person name="Kiss E."/>
            <person name="Kuo A."/>
            <person name="Drula E."/>
            <person name="Kohler A."/>
            <person name="Sanchez-Garcia M."/>
            <person name="Morin E."/>
            <person name="Andreopoulos B."/>
            <person name="Barry K.W."/>
            <person name="Bonito G."/>
            <person name="Buee M."/>
            <person name="Carver A."/>
            <person name="Chen C."/>
            <person name="Cichocki N."/>
            <person name="Clum A."/>
            <person name="Culley D."/>
            <person name="Crous P.W."/>
            <person name="Fauchery L."/>
            <person name="Girlanda M."/>
            <person name="Hayes R.D."/>
            <person name="Keri Z."/>
            <person name="LaButti K."/>
            <person name="Lipzen A."/>
            <person name="Lombard V."/>
            <person name="Magnuson J."/>
            <person name="Maillard F."/>
            <person name="Murat C."/>
            <person name="Nolan M."/>
            <person name="Ohm R.A."/>
            <person name="Pangilinan J."/>
            <person name="Pereira M.F."/>
            <person name="Perotto S."/>
            <person name="Peter M."/>
            <person name="Pfister S."/>
            <person name="Riley R."/>
            <person name="Sitrit Y."/>
            <person name="Stielow J.B."/>
            <person name="Szollosi G."/>
            <person name="Zifcakova L."/>
            <person name="Stursova M."/>
            <person name="Spatafora J.W."/>
            <person name="Tedersoo L."/>
            <person name="Vaario L.M."/>
            <person name="Yamada A."/>
            <person name="Yan M."/>
            <person name="Wang P."/>
            <person name="Xu J."/>
            <person name="Bruns T."/>
            <person name="Baldrian P."/>
            <person name="Vilgalys R."/>
            <person name="Dunand C."/>
            <person name="Henrissat B."/>
            <person name="Grigoriev I.V."/>
            <person name="Hibbett D."/>
            <person name="Nagy L.G."/>
            <person name="Martin F.M."/>
        </authorList>
    </citation>
    <scope>NUCLEOTIDE SEQUENCE</scope>
    <source>
        <strain evidence="3">UP504</strain>
    </source>
</reference>
<dbReference type="PROSITE" id="PS50297">
    <property type="entry name" value="ANK_REP_REGION"/>
    <property type="match status" value="1"/>
</dbReference>
<dbReference type="Proteomes" id="UP000886523">
    <property type="component" value="Unassembled WGS sequence"/>
</dbReference>
<gene>
    <name evidence="3" type="ORF">BS47DRAFT_1485843</name>
</gene>
<proteinExistence type="predicted"/>
<dbReference type="AlphaFoldDB" id="A0A9P6DVW8"/>
<dbReference type="InterPro" id="IPR036770">
    <property type="entry name" value="Ankyrin_rpt-contain_sf"/>
</dbReference>
<dbReference type="OrthoDB" id="539213at2759"/>